<accession>A0A0R2CST5</accession>
<dbReference type="PROSITE" id="PS50943">
    <property type="entry name" value="HTH_CROC1"/>
    <property type="match status" value="1"/>
</dbReference>
<feature type="transmembrane region" description="Helical" evidence="2">
    <location>
        <begin position="85"/>
        <end position="106"/>
    </location>
</feature>
<dbReference type="GO" id="GO:0003677">
    <property type="term" value="F:DNA binding"/>
    <property type="evidence" value="ECO:0007669"/>
    <property type="project" value="UniProtKB-KW"/>
</dbReference>
<evidence type="ECO:0000313" key="4">
    <source>
        <dbReference type="EMBL" id="KRM94426.1"/>
    </source>
</evidence>
<evidence type="ECO:0000259" key="3">
    <source>
        <dbReference type="PROSITE" id="PS50943"/>
    </source>
</evidence>
<dbReference type="InterPro" id="IPR010982">
    <property type="entry name" value="Lambda_DNA-bd_dom_sf"/>
</dbReference>
<dbReference type="SUPFAM" id="SSF47413">
    <property type="entry name" value="lambda repressor-like DNA-binding domains"/>
    <property type="match status" value="1"/>
</dbReference>
<dbReference type="PANTHER" id="PTHR46558:SF15">
    <property type="entry name" value="HELIX-TURN-HELIX DOMAIN PROTEIN"/>
    <property type="match status" value="1"/>
</dbReference>
<dbReference type="CDD" id="cd00093">
    <property type="entry name" value="HTH_XRE"/>
    <property type="match status" value="1"/>
</dbReference>
<dbReference type="InterPro" id="IPR001387">
    <property type="entry name" value="Cro/C1-type_HTH"/>
</dbReference>
<protein>
    <submittedName>
        <fullName evidence="4">XRE family transcriptional regulator</fullName>
    </submittedName>
</protein>
<dbReference type="PATRIC" id="fig|1423802.4.peg.1400"/>
<dbReference type="Proteomes" id="UP000051256">
    <property type="component" value="Unassembled WGS sequence"/>
</dbReference>
<gene>
    <name evidence="4" type="ORF">FC56_GL001381</name>
</gene>
<dbReference type="Pfam" id="PF01381">
    <property type="entry name" value="HTH_3"/>
    <property type="match status" value="1"/>
</dbReference>
<reference evidence="4 5" key="1">
    <citation type="journal article" date="2015" name="Genome Announc.">
        <title>Expanding the biotechnology potential of lactobacilli through comparative genomics of 213 strains and associated genera.</title>
        <authorList>
            <person name="Sun Z."/>
            <person name="Harris H.M."/>
            <person name="McCann A."/>
            <person name="Guo C."/>
            <person name="Argimon S."/>
            <person name="Zhang W."/>
            <person name="Yang X."/>
            <person name="Jeffery I.B."/>
            <person name="Cooney J.C."/>
            <person name="Kagawa T.F."/>
            <person name="Liu W."/>
            <person name="Song Y."/>
            <person name="Salvetti E."/>
            <person name="Wrobel A."/>
            <person name="Rasinkangas P."/>
            <person name="Parkhill J."/>
            <person name="Rea M.C."/>
            <person name="O'Sullivan O."/>
            <person name="Ritari J."/>
            <person name="Douillard F.P."/>
            <person name="Paul Ross R."/>
            <person name="Yang R."/>
            <person name="Briner A.E."/>
            <person name="Felis G.E."/>
            <person name="de Vos W.M."/>
            <person name="Barrangou R."/>
            <person name="Klaenhammer T.R."/>
            <person name="Caufield P.W."/>
            <person name="Cui Y."/>
            <person name="Zhang H."/>
            <person name="O'Toole P.W."/>
        </authorList>
    </citation>
    <scope>NUCLEOTIDE SEQUENCE [LARGE SCALE GENOMIC DNA]</scope>
    <source>
        <strain evidence="4 5">DSM 24302</strain>
    </source>
</reference>
<evidence type="ECO:0000256" key="1">
    <source>
        <dbReference type="ARBA" id="ARBA00023125"/>
    </source>
</evidence>
<organism evidence="4 5">
    <name type="scientific">Lentilactobacillus senioris DSM 24302 = JCM 17472</name>
    <dbReference type="NCBI Taxonomy" id="1423802"/>
    <lineage>
        <taxon>Bacteria</taxon>
        <taxon>Bacillati</taxon>
        <taxon>Bacillota</taxon>
        <taxon>Bacilli</taxon>
        <taxon>Lactobacillales</taxon>
        <taxon>Lactobacillaceae</taxon>
        <taxon>Lentilactobacillus</taxon>
    </lineage>
</organism>
<evidence type="ECO:0000256" key="2">
    <source>
        <dbReference type="SAM" id="Phobius"/>
    </source>
</evidence>
<comment type="caution">
    <text evidence="4">The sequence shown here is derived from an EMBL/GenBank/DDBJ whole genome shotgun (WGS) entry which is preliminary data.</text>
</comment>
<dbReference type="Gene3D" id="1.10.260.40">
    <property type="entry name" value="lambda repressor-like DNA-binding domains"/>
    <property type="match status" value="1"/>
</dbReference>
<dbReference type="STRING" id="1423802.FC56_GL001381"/>
<name>A0A0R2CST5_9LACO</name>
<keyword evidence="5" id="KW-1185">Reference proteome</keyword>
<keyword evidence="2" id="KW-0472">Membrane</keyword>
<keyword evidence="1" id="KW-0238">DNA-binding</keyword>
<dbReference type="EMBL" id="AYZR01000004">
    <property type="protein sequence ID" value="KRM94426.1"/>
    <property type="molecule type" value="Genomic_DNA"/>
</dbReference>
<dbReference type="PANTHER" id="PTHR46558">
    <property type="entry name" value="TRACRIPTIONAL REGULATORY PROTEIN-RELATED-RELATED"/>
    <property type="match status" value="1"/>
</dbReference>
<feature type="domain" description="HTH cro/C1-type" evidence="3">
    <location>
        <begin position="7"/>
        <end position="61"/>
    </location>
</feature>
<dbReference type="RefSeq" id="WP_056977630.1">
    <property type="nucleotide sequence ID" value="NZ_AYZR01000004.1"/>
</dbReference>
<keyword evidence="2" id="KW-0812">Transmembrane</keyword>
<sequence length="221" mass="25353">MQFATMLKQRRTELQMTQQEMADQLFVTRQTVSRWENNLSYPNLDTLVEISNLLNLSLDSLLKGEVDVVSKISSDVRAKGRYKKYALIVTSILALIVTALLLLSYGRATQNQLIDRINPFLVTQVGYGVLPIKNKSEVDTFISDDPFGNGEWLKFKTGKYTNQNRWVIVAHKGSYISNVRTITSKDVPTVFKEQVGNRYFRYSKKTMGPRVSKKWSLSPFR</sequence>
<proteinExistence type="predicted"/>
<evidence type="ECO:0000313" key="5">
    <source>
        <dbReference type="Proteomes" id="UP000051256"/>
    </source>
</evidence>
<keyword evidence="2" id="KW-1133">Transmembrane helix</keyword>
<dbReference type="AlphaFoldDB" id="A0A0R2CST5"/>
<dbReference type="SMART" id="SM00530">
    <property type="entry name" value="HTH_XRE"/>
    <property type="match status" value="1"/>
</dbReference>